<dbReference type="RefSeq" id="WP_091508181.1">
    <property type="nucleotide sequence ID" value="NZ_FNFH01000001.1"/>
</dbReference>
<keyword evidence="11" id="KW-1185">Reference proteome</keyword>
<dbReference type="Pfam" id="PF12704">
    <property type="entry name" value="MacB_PCD"/>
    <property type="match status" value="1"/>
</dbReference>
<feature type="transmembrane region" description="Helical" evidence="7">
    <location>
        <begin position="362"/>
        <end position="385"/>
    </location>
</feature>
<evidence type="ECO:0000256" key="2">
    <source>
        <dbReference type="ARBA" id="ARBA00022475"/>
    </source>
</evidence>
<evidence type="ECO:0000313" key="11">
    <source>
        <dbReference type="Proteomes" id="UP000199305"/>
    </source>
</evidence>
<evidence type="ECO:0000256" key="7">
    <source>
        <dbReference type="SAM" id="Phobius"/>
    </source>
</evidence>
<accession>A0A1G8VS06</accession>
<dbReference type="GO" id="GO:0005886">
    <property type="term" value="C:plasma membrane"/>
    <property type="evidence" value="ECO:0007669"/>
    <property type="project" value="UniProtKB-SubCell"/>
</dbReference>
<keyword evidence="5 7" id="KW-0472">Membrane</keyword>
<dbReference type="AlphaFoldDB" id="A0A1G8VS06"/>
<keyword evidence="2" id="KW-1003">Cell membrane</keyword>
<keyword evidence="3 7" id="KW-0812">Transmembrane</keyword>
<feature type="domain" description="MacB-like periplasmic core" evidence="9">
    <location>
        <begin position="29"/>
        <end position="246"/>
    </location>
</feature>
<evidence type="ECO:0000259" key="9">
    <source>
        <dbReference type="Pfam" id="PF12704"/>
    </source>
</evidence>
<dbReference type="PANTHER" id="PTHR30572">
    <property type="entry name" value="MEMBRANE COMPONENT OF TRANSPORTER-RELATED"/>
    <property type="match status" value="1"/>
</dbReference>
<evidence type="ECO:0000313" key="10">
    <source>
        <dbReference type="EMBL" id="SDJ68683.1"/>
    </source>
</evidence>
<dbReference type="EMBL" id="FNFH01000001">
    <property type="protein sequence ID" value="SDJ68683.1"/>
    <property type="molecule type" value="Genomic_DNA"/>
</dbReference>
<dbReference type="InterPro" id="IPR050250">
    <property type="entry name" value="Macrolide_Exporter_MacB"/>
</dbReference>
<evidence type="ECO:0000256" key="6">
    <source>
        <dbReference type="ARBA" id="ARBA00038076"/>
    </source>
</evidence>
<dbReference type="Proteomes" id="UP000199305">
    <property type="component" value="Unassembled WGS sequence"/>
</dbReference>
<dbReference type="InterPro" id="IPR003838">
    <property type="entry name" value="ABC3_permease_C"/>
</dbReference>
<dbReference type="InterPro" id="IPR025857">
    <property type="entry name" value="MacB_PCD"/>
</dbReference>
<organism evidence="10 11">
    <name type="scientific">Microbulbifer yueqingensis</name>
    <dbReference type="NCBI Taxonomy" id="658219"/>
    <lineage>
        <taxon>Bacteria</taxon>
        <taxon>Pseudomonadati</taxon>
        <taxon>Pseudomonadota</taxon>
        <taxon>Gammaproteobacteria</taxon>
        <taxon>Cellvibrionales</taxon>
        <taxon>Microbulbiferaceae</taxon>
        <taxon>Microbulbifer</taxon>
    </lineage>
</organism>
<dbReference type="STRING" id="658219.SAMN05216212_0699"/>
<sequence>MLELKPMLSALWRNKISAMLIALQLALTLAIVSNASVIVQDRIEKMARPTGMPVEDLIAVTFQPIAQDYDMHGAVVADLDLLRSIPGVVDATHTNQIPVSGSGSASVFHSQPNQEIGGEVSNYYETGPHFMQTLGMNLVAGRNFTPADMRVVQPNEDARTQVAIITRQMADALYPDGDALGKSFYNSNGTDPVEIIGIVERHLGAWVSWSKAGNVIFFPRLQENNFKRYMVRAEPGRRDEVLKAVEKQLAERDPQRVMHIETLSERLERSYMSDNVMVKVLSAVVTLLTFIVALGIVGLTVFWINQRRKQIGVRRALGATRANISRYFLVENSLIAVTGLALGMAGAQIANHFMVSSYSQPALSLPVLLVCALILVSVSLVAALVPALRAANISPATATRSV</sequence>
<proteinExistence type="inferred from homology"/>
<reference evidence="11" key="1">
    <citation type="submission" date="2016-10" db="EMBL/GenBank/DDBJ databases">
        <authorList>
            <person name="Varghese N."/>
            <person name="Submissions S."/>
        </authorList>
    </citation>
    <scope>NUCLEOTIDE SEQUENCE [LARGE SCALE GENOMIC DNA]</scope>
    <source>
        <strain evidence="11">CGMCC 1.10658</strain>
    </source>
</reference>
<feature type="domain" description="ABC3 transporter permease C-terminal" evidence="8">
    <location>
        <begin position="284"/>
        <end position="395"/>
    </location>
</feature>
<dbReference type="GO" id="GO:0022857">
    <property type="term" value="F:transmembrane transporter activity"/>
    <property type="evidence" value="ECO:0007669"/>
    <property type="project" value="TreeGrafter"/>
</dbReference>
<dbReference type="OrthoDB" id="9770036at2"/>
<comment type="subcellular location">
    <subcellularLocation>
        <location evidence="1">Cell membrane</location>
        <topology evidence="1">Multi-pass membrane protein</topology>
    </subcellularLocation>
</comment>
<evidence type="ECO:0000256" key="4">
    <source>
        <dbReference type="ARBA" id="ARBA00022989"/>
    </source>
</evidence>
<protein>
    <submittedName>
        <fullName evidence="10">Putative ABC transport system permease protein</fullName>
    </submittedName>
</protein>
<gene>
    <name evidence="10" type="ORF">SAMN05216212_0699</name>
</gene>
<dbReference type="PANTHER" id="PTHR30572:SF4">
    <property type="entry name" value="ABC TRANSPORTER PERMEASE YTRF"/>
    <property type="match status" value="1"/>
</dbReference>
<evidence type="ECO:0000256" key="1">
    <source>
        <dbReference type="ARBA" id="ARBA00004651"/>
    </source>
</evidence>
<evidence type="ECO:0000259" key="8">
    <source>
        <dbReference type="Pfam" id="PF02687"/>
    </source>
</evidence>
<comment type="similarity">
    <text evidence="6">Belongs to the ABC-4 integral membrane protein family.</text>
</comment>
<evidence type="ECO:0000256" key="5">
    <source>
        <dbReference type="ARBA" id="ARBA00023136"/>
    </source>
</evidence>
<feature type="transmembrane region" description="Helical" evidence="7">
    <location>
        <begin position="280"/>
        <end position="305"/>
    </location>
</feature>
<keyword evidence="4 7" id="KW-1133">Transmembrane helix</keyword>
<name>A0A1G8VS06_9GAMM</name>
<evidence type="ECO:0000256" key="3">
    <source>
        <dbReference type="ARBA" id="ARBA00022692"/>
    </source>
</evidence>
<feature type="transmembrane region" description="Helical" evidence="7">
    <location>
        <begin position="326"/>
        <end position="350"/>
    </location>
</feature>
<dbReference type="Pfam" id="PF02687">
    <property type="entry name" value="FtsX"/>
    <property type="match status" value="1"/>
</dbReference>